<evidence type="ECO:0000256" key="1">
    <source>
        <dbReference type="SAM" id="MobiDB-lite"/>
    </source>
</evidence>
<sequence length="173" mass="19884">MPANIKTMKDYAFFFRLTMLLELLTGHFLQRVPQDDLRTWTERILSIATVIFDGASGQTIENPGEGRIRFDLSGNFYLFECNKCPHVTSHSLRVHLKYRCGFLMHYPAVQLIDFSTPETTAIFAMEQVWIGEPRPDPTPRTRDNQSDQADDSIFRADGNTTTPLPFRYCPFGL</sequence>
<dbReference type="AlphaFoldDB" id="A0A016VZ89"/>
<keyword evidence="2" id="KW-0732">Signal</keyword>
<feature type="region of interest" description="Disordered" evidence="1">
    <location>
        <begin position="131"/>
        <end position="159"/>
    </location>
</feature>
<dbReference type="Proteomes" id="UP000024635">
    <property type="component" value="Unassembled WGS sequence"/>
</dbReference>
<protein>
    <submittedName>
        <fullName evidence="3">Uncharacterized protein</fullName>
    </submittedName>
</protein>
<feature type="signal peptide" evidence="2">
    <location>
        <begin position="1"/>
        <end position="26"/>
    </location>
</feature>
<dbReference type="EMBL" id="JARK01001338">
    <property type="protein sequence ID" value="EYC32725.1"/>
    <property type="molecule type" value="Genomic_DNA"/>
</dbReference>
<gene>
    <name evidence="3" type="primary">Acey_s0002.g1063</name>
    <name evidence="3" type="ORF">Y032_0002g1063</name>
</gene>
<organism evidence="3 4">
    <name type="scientific">Ancylostoma ceylanicum</name>
    <dbReference type="NCBI Taxonomy" id="53326"/>
    <lineage>
        <taxon>Eukaryota</taxon>
        <taxon>Metazoa</taxon>
        <taxon>Ecdysozoa</taxon>
        <taxon>Nematoda</taxon>
        <taxon>Chromadorea</taxon>
        <taxon>Rhabditida</taxon>
        <taxon>Rhabditina</taxon>
        <taxon>Rhabditomorpha</taxon>
        <taxon>Strongyloidea</taxon>
        <taxon>Ancylostomatidae</taxon>
        <taxon>Ancylostomatinae</taxon>
        <taxon>Ancylostoma</taxon>
    </lineage>
</organism>
<keyword evidence="4" id="KW-1185">Reference proteome</keyword>
<name>A0A016VZ89_9BILA</name>
<proteinExistence type="predicted"/>
<feature type="chain" id="PRO_5001494087" evidence="2">
    <location>
        <begin position="27"/>
        <end position="173"/>
    </location>
</feature>
<reference evidence="4" key="1">
    <citation type="journal article" date="2015" name="Nat. Genet.">
        <title>The genome and transcriptome of the zoonotic hookworm Ancylostoma ceylanicum identify infection-specific gene families.</title>
        <authorList>
            <person name="Schwarz E.M."/>
            <person name="Hu Y."/>
            <person name="Antoshechkin I."/>
            <person name="Miller M.M."/>
            <person name="Sternberg P.W."/>
            <person name="Aroian R.V."/>
        </authorList>
    </citation>
    <scope>NUCLEOTIDE SEQUENCE</scope>
    <source>
        <strain evidence="4">HY135</strain>
    </source>
</reference>
<evidence type="ECO:0000313" key="4">
    <source>
        <dbReference type="Proteomes" id="UP000024635"/>
    </source>
</evidence>
<feature type="compositionally biased region" description="Basic and acidic residues" evidence="1">
    <location>
        <begin position="133"/>
        <end position="145"/>
    </location>
</feature>
<accession>A0A016VZ89</accession>
<evidence type="ECO:0000256" key="2">
    <source>
        <dbReference type="SAM" id="SignalP"/>
    </source>
</evidence>
<comment type="caution">
    <text evidence="3">The sequence shown here is derived from an EMBL/GenBank/DDBJ whole genome shotgun (WGS) entry which is preliminary data.</text>
</comment>
<evidence type="ECO:0000313" key="3">
    <source>
        <dbReference type="EMBL" id="EYC32725.1"/>
    </source>
</evidence>